<evidence type="ECO:0000313" key="5">
    <source>
        <dbReference type="Proteomes" id="UP000282084"/>
    </source>
</evidence>
<protein>
    <submittedName>
        <fullName evidence="4">Aryl-alcohol dehydrogenase-like predicted oxidoreductase</fullName>
    </submittedName>
</protein>
<dbReference type="GO" id="GO:0005737">
    <property type="term" value="C:cytoplasm"/>
    <property type="evidence" value="ECO:0007669"/>
    <property type="project" value="TreeGrafter"/>
</dbReference>
<dbReference type="CDD" id="cd19076">
    <property type="entry name" value="AKR_AKR13A_13D"/>
    <property type="match status" value="1"/>
</dbReference>
<accession>A0A495W1E7</accession>
<name>A0A495W1E7_9PSEU</name>
<dbReference type="Gene3D" id="3.20.20.100">
    <property type="entry name" value="NADP-dependent oxidoreductase domain"/>
    <property type="match status" value="1"/>
</dbReference>
<dbReference type="InterPro" id="IPR050791">
    <property type="entry name" value="Aldo-Keto_reductase"/>
</dbReference>
<evidence type="ECO:0000259" key="3">
    <source>
        <dbReference type="Pfam" id="PF00248"/>
    </source>
</evidence>
<reference evidence="4 5" key="1">
    <citation type="submission" date="2018-10" db="EMBL/GenBank/DDBJ databases">
        <title>Sequencing the genomes of 1000 actinobacteria strains.</title>
        <authorList>
            <person name="Klenk H.-P."/>
        </authorList>
    </citation>
    <scope>NUCLEOTIDE SEQUENCE [LARGE SCALE GENOMIC DNA]</scope>
    <source>
        <strain evidence="4 5">DSM 43800</strain>
    </source>
</reference>
<comment type="caution">
    <text evidence="4">The sequence shown here is derived from an EMBL/GenBank/DDBJ whole genome shotgun (WGS) entry which is preliminary data.</text>
</comment>
<dbReference type="PANTHER" id="PTHR43625">
    <property type="entry name" value="AFLATOXIN B1 ALDEHYDE REDUCTASE"/>
    <property type="match status" value="1"/>
</dbReference>
<evidence type="ECO:0000256" key="1">
    <source>
        <dbReference type="ARBA" id="ARBA00023002"/>
    </source>
</evidence>
<feature type="region of interest" description="Disordered" evidence="2">
    <location>
        <begin position="1"/>
        <end position="54"/>
    </location>
</feature>
<evidence type="ECO:0000256" key="2">
    <source>
        <dbReference type="SAM" id="MobiDB-lite"/>
    </source>
</evidence>
<organism evidence="4 5">
    <name type="scientific">Saccharothrix australiensis</name>
    <dbReference type="NCBI Taxonomy" id="2072"/>
    <lineage>
        <taxon>Bacteria</taxon>
        <taxon>Bacillati</taxon>
        <taxon>Actinomycetota</taxon>
        <taxon>Actinomycetes</taxon>
        <taxon>Pseudonocardiales</taxon>
        <taxon>Pseudonocardiaceae</taxon>
        <taxon>Saccharothrix</taxon>
    </lineage>
</organism>
<keyword evidence="5" id="KW-1185">Reference proteome</keyword>
<gene>
    <name evidence="4" type="ORF">C8E97_4180</name>
</gene>
<dbReference type="InterPro" id="IPR023210">
    <property type="entry name" value="NADP_OxRdtase_dom"/>
</dbReference>
<keyword evidence="1" id="KW-0560">Oxidoreductase</keyword>
<dbReference type="EMBL" id="RBXO01000001">
    <property type="protein sequence ID" value="RKT55511.1"/>
    <property type="molecule type" value="Genomic_DNA"/>
</dbReference>
<dbReference type="InterPro" id="IPR036812">
    <property type="entry name" value="NAD(P)_OxRdtase_dom_sf"/>
</dbReference>
<dbReference type="Pfam" id="PF00248">
    <property type="entry name" value="Aldo_ket_red"/>
    <property type="match status" value="1"/>
</dbReference>
<sequence>MLPRARAGNLAVAHPGGTHPGRDASCRRPAGARKLDVVTESKTPTATGSPARELGGRQVGAFGLGCMGMSEFYGSRDDARSIAVLHAALDAGVTVLDTADMYGDGHNEELIGQVLRHRRGDAFVATKFGIRREADRRWSDSSPEYARAACDASLRRLGVDAINLYYAHRLDGRTPVEDTVGALADLVRAGKVRHIGLSEVSAATLRRAHAEHPVAAVQSEFSLWTRDVVTDGVLAAARELGVALVAYSPLGRGFLTGALRDREGLAPDDFRRVNPRFTEENLAANLPLLAAVHAVAGRCGATPAQVALAWVLAQGRDVLPIPGTKRLAYLRENLAAAEIALSAADVAALDAAFSPDKVHGDRYPAATMPDTSAVVRP</sequence>
<dbReference type="PANTHER" id="PTHR43625:SF40">
    <property type="entry name" value="ALDO-KETO REDUCTASE YAKC [NADP(+)]"/>
    <property type="match status" value="1"/>
</dbReference>
<dbReference type="AlphaFoldDB" id="A0A495W1E7"/>
<proteinExistence type="predicted"/>
<evidence type="ECO:0000313" key="4">
    <source>
        <dbReference type="EMBL" id="RKT55511.1"/>
    </source>
</evidence>
<dbReference type="GO" id="GO:0016491">
    <property type="term" value="F:oxidoreductase activity"/>
    <property type="evidence" value="ECO:0007669"/>
    <property type="project" value="UniProtKB-KW"/>
</dbReference>
<feature type="domain" description="NADP-dependent oxidoreductase" evidence="3">
    <location>
        <begin position="63"/>
        <end position="351"/>
    </location>
</feature>
<dbReference type="Proteomes" id="UP000282084">
    <property type="component" value="Unassembled WGS sequence"/>
</dbReference>
<dbReference type="SUPFAM" id="SSF51430">
    <property type="entry name" value="NAD(P)-linked oxidoreductase"/>
    <property type="match status" value="1"/>
</dbReference>